<evidence type="ECO:0000313" key="2">
    <source>
        <dbReference type="EMBL" id="KKL54167.1"/>
    </source>
</evidence>
<accession>A0A0F9FST2</accession>
<proteinExistence type="predicted"/>
<evidence type="ECO:0000256" key="1">
    <source>
        <dbReference type="SAM" id="MobiDB-lite"/>
    </source>
</evidence>
<sequence>MAQPQRVVWDIRAVTSMLQGIAQGREVTNELKRASAIAGFSVERCAKLNLTRMVYSQPERGYRRTGTLRRSVHVAIPGADHGGDLSSAKNTNLGGRTSPRLVAERGQTLVVEVGTWLVYARRVHDGTGPRMTKRPYLDDALTKNRRF</sequence>
<dbReference type="EMBL" id="LAZR01031294">
    <property type="protein sequence ID" value="KKL54167.1"/>
    <property type="molecule type" value="Genomic_DNA"/>
</dbReference>
<dbReference type="AlphaFoldDB" id="A0A0F9FST2"/>
<comment type="caution">
    <text evidence="2">The sequence shown here is derived from an EMBL/GenBank/DDBJ whole genome shotgun (WGS) entry which is preliminary data.</text>
</comment>
<feature type="non-terminal residue" evidence="2">
    <location>
        <position position="147"/>
    </location>
</feature>
<protein>
    <submittedName>
        <fullName evidence="2">Uncharacterized protein</fullName>
    </submittedName>
</protein>
<gene>
    <name evidence="2" type="ORF">LCGC14_2268150</name>
</gene>
<reference evidence="2" key="1">
    <citation type="journal article" date="2015" name="Nature">
        <title>Complex archaea that bridge the gap between prokaryotes and eukaryotes.</title>
        <authorList>
            <person name="Spang A."/>
            <person name="Saw J.H."/>
            <person name="Jorgensen S.L."/>
            <person name="Zaremba-Niedzwiedzka K."/>
            <person name="Martijn J."/>
            <person name="Lind A.E."/>
            <person name="van Eijk R."/>
            <person name="Schleper C."/>
            <person name="Guy L."/>
            <person name="Ettema T.J."/>
        </authorList>
    </citation>
    <scope>NUCLEOTIDE SEQUENCE</scope>
</reference>
<organism evidence="2">
    <name type="scientific">marine sediment metagenome</name>
    <dbReference type="NCBI Taxonomy" id="412755"/>
    <lineage>
        <taxon>unclassified sequences</taxon>
        <taxon>metagenomes</taxon>
        <taxon>ecological metagenomes</taxon>
    </lineage>
</organism>
<feature type="region of interest" description="Disordered" evidence="1">
    <location>
        <begin position="79"/>
        <end position="98"/>
    </location>
</feature>
<name>A0A0F9FST2_9ZZZZ</name>